<dbReference type="HOGENOM" id="CLU_149930_1_0_9"/>
<dbReference type="eggNOG" id="ENOG5032S6B">
    <property type="taxonomic scope" value="Bacteria"/>
</dbReference>
<reference evidence="1 2" key="1">
    <citation type="journal article" date="2006" name="Genome Res.">
        <title>Skewed genomic variability in strains of the toxigenic bacterial pathogen, Clostridium perfringens.</title>
        <authorList>
            <person name="Myers G.S."/>
            <person name="Rasko D.A."/>
            <person name="Cheung J.K."/>
            <person name="Ravel J."/>
            <person name="Seshadri R."/>
            <person name="Deboy R.T."/>
            <person name="Ren Q."/>
            <person name="Varga J."/>
            <person name="Awad M.M."/>
            <person name="Brinkac L.M."/>
            <person name="Daugherty S.C."/>
            <person name="Haft D.H."/>
            <person name="Dodson R.J."/>
            <person name="Madupu R."/>
            <person name="Nelson W.C."/>
            <person name="Rosovitz M.J."/>
            <person name="Sullivan S.A."/>
            <person name="Khouri H."/>
            <person name="Dimitrov G.I."/>
            <person name="Watkins K.L."/>
            <person name="Mulligan S."/>
            <person name="Benton J."/>
            <person name="Radune D."/>
            <person name="Fisher D.J."/>
            <person name="Atkins H.S."/>
            <person name="Hiscox T."/>
            <person name="Jost B.H."/>
            <person name="Billington S.J."/>
            <person name="Songer J.G."/>
            <person name="McClane B.A."/>
            <person name="Titball R.W."/>
            <person name="Rood J.I."/>
            <person name="Melville S.B."/>
            <person name="Paulsen I.T."/>
        </authorList>
    </citation>
    <scope>NUCLEOTIDE SEQUENCE [LARGE SCALE GENOMIC DNA]</scope>
    <source>
        <strain evidence="2">ATCC 13124 / DSM 756 / JCM 1290 / NCIMB 6125 / NCTC 8237 / S 107 / Type A</strain>
    </source>
</reference>
<dbReference type="STRING" id="195103.CPF_0517"/>
<dbReference type="KEGG" id="cpf:CPF_0517"/>
<dbReference type="RefSeq" id="WP_003471360.1">
    <property type="nucleotide sequence ID" value="NC_008261.1"/>
</dbReference>
<proteinExistence type="predicted"/>
<evidence type="ECO:0000313" key="2">
    <source>
        <dbReference type="Proteomes" id="UP000001823"/>
    </source>
</evidence>
<gene>
    <name evidence="1" type="ordered locus">CPF_0517</name>
</gene>
<dbReference type="PaxDb" id="195103-CPF_0517"/>
<keyword evidence="2" id="KW-1185">Reference proteome</keyword>
<sequence length="137" mass="15935">MYVAFGNRVLDSEEIKKEIELNTDAKVVSDLCKSSKREDIIAFKLSIDMDILRGLMKENSDLKDLNDEELFEDYLDLAEEVAGMIFEYMPEDAILDIRSYKWDMSYNDVKLIMVMAHEDLGIAKVNDVMKRLLRQVD</sequence>
<dbReference type="GeneID" id="93003139"/>
<dbReference type="EMBL" id="CP000246">
    <property type="protein sequence ID" value="ABG82997.1"/>
    <property type="molecule type" value="Genomic_DNA"/>
</dbReference>
<name>A0A0H2YQY8_CLOP1</name>
<accession>A0A0H2YQY8</accession>
<dbReference type="AlphaFoldDB" id="A0A0H2YQY8"/>
<organism evidence="1 2">
    <name type="scientific">Clostridium perfringens (strain ATCC 13124 / DSM 756 / JCM 1290 / NCIMB 6125 / NCTC 8237 / Type A)</name>
    <dbReference type="NCBI Taxonomy" id="195103"/>
    <lineage>
        <taxon>Bacteria</taxon>
        <taxon>Bacillati</taxon>
        <taxon>Bacillota</taxon>
        <taxon>Clostridia</taxon>
        <taxon>Eubacteriales</taxon>
        <taxon>Clostridiaceae</taxon>
        <taxon>Clostridium</taxon>
    </lineage>
</organism>
<evidence type="ECO:0000313" key="1">
    <source>
        <dbReference type="EMBL" id="ABG82997.1"/>
    </source>
</evidence>
<protein>
    <submittedName>
        <fullName evidence="1">Uncharacterized protein</fullName>
    </submittedName>
</protein>
<dbReference type="Proteomes" id="UP000001823">
    <property type="component" value="Chromosome"/>
</dbReference>